<keyword evidence="3" id="KW-0732">Signal</keyword>
<dbReference type="InterPro" id="IPR036880">
    <property type="entry name" value="Kunitz_BPTI_sf"/>
</dbReference>
<dbReference type="PROSITE" id="PS50279">
    <property type="entry name" value="BPTI_KUNITZ_2"/>
    <property type="match status" value="1"/>
</dbReference>
<evidence type="ECO:0000256" key="3">
    <source>
        <dbReference type="SAM" id="SignalP"/>
    </source>
</evidence>
<dbReference type="Proteomes" id="UP000019149">
    <property type="component" value="Unassembled WGS sequence"/>
</dbReference>
<feature type="chain" id="PRO_5004882242" evidence="3">
    <location>
        <begin position="21"/>
        <end position="88"/>
    </location>
</feature>
<dbReference type="Gene3D" id="4.10.410.10">
    <property type="entry name" value="Pancreatic trypsin inhibitor Kunitz domain"/>
    <property type="match status" value="1"/>
</dbReference>
<keyword evidence="6" id="KW-1185">Reference proteome</keyword>
<comment type="caution">
    <text evidence="5">The sequence shown here is derived from an EMBL/GenBank/DDBJ whole genome shotgun (WGS) entry which is preliminary data.</text>
</comment>
<feature type="domain" description="BPTI/Kunitz inhibitor" evidence="4">
    <location>
        <begin position="29"/>
        <end position="79"/>
    </location>
</feature>
<dbReference type="KEGG" id="egl:EGR_03480"/>
<dbReference type="SMR" id="W6UKH4"/>
<dbReference type="GO" id="GO:0008233">
    <property type="term" value="F:peptidase activity"/>
    <property type="evidence" value="ECO:0007669"/>
    <property type="project" value="UniProtKB-KW"/>
</dbReference>
<dbReference type="SUPFAM" id="SSF57362">
    <property type="entry name" value="BPTI-like"/>
    <property type="match status" value="1"/>
</dbReference>
<evidence type="ECO:0000256" key="1">
    <source>
        <dbReference type="ARBA" id="ARBA00022690"/>
    </source>
</evidence>
<dbReference type="GO" id="GO:0005615">
    <property type="term" value="C:extracellular space"/>
    <property type="evidence" value="ECO:0007669"/>
    <property type="project" value="TreeGrafter"/>
</dbReference>
<dbReference type="CDD" id="cd00109">
    <property type="entry name" value="Kunitz-type"/>
    <property type="match status" value="1"/>
</dbReference>
<dbReference type="FunFam" id="4.10.410.10:FF:000021">
    <property type="entry name" value="Serine protease inhibitor, putative"/>
    <property type="match status" value="1"/>
</dbReference>
<dbReference type="GO" id="GO:0004867">
    <property type="term" value="F:serine-type endopeptidase inhibitor activity"/>
    <property type="evidence" value="ECO:0007669"/>
    <property type="project" value="InterPro"/>
</dbReference>
<reference evidence="5 6" key="1">
    <citation type="journal article" date="2013" name="Nat. Genet.">
        <title>The genome of the hydatid tapeworm Echinococcus granulosus.</title>
        <authorList>
            <person name="Zheng H."/>
            <person name="Zhang W."/>
            <person name="Zhang L."/>
            <person name="Zhang Z."/>
            <person name="Li J."/>
            <person name="Lu G."/>
            <person name="Zhu Y."/>
            <person name="Wang Y."/>
            <person name="Huang Y."/>
            <person name="Liu J."/>
            <person name="Kang H."/>
            <person name="Chen J."/>
            <person name="Wang L."/>
            <person name="Chen A."/>
            <person name="Yu S."/>
            <person name="Gao Z."/>
            <person name="Jin L."/>
            <person name="Gu W."/>
            <person name="Wang Z."/>
            <person name="Zhao L."/>
            <person name="Shi B."/>
            <person name="Wen H."/>
            <person name="Lin R."/>
            <person name="Jones M.K."/>
            <person name="Brejova B."/>
            <person name="Vinar T."/>
            <person name="Zhao G."/>
            <person name="McManus D.P."/>
            <person name="Chen Z."/>
            <person name="Zhou Y."/>
            <person name="Wang S."/>
        </authorList>
    </citation>
    <scope>NUCLEOTIDE SEQUENCE [LARGE SCALE GENOMIC DNA]</scope>
</reference>
<dbReference type="CTD" id="36339195"/>
<dbReference type="GeneID" id="36339195"/>
<dbReference type="PANTHER" id="PTHR10083:SF374">
    <property type="entry name" value="BPTI_KUNITZ INHIBITOR DOMAIN-CONTAINING PROTEIN"/>
    <property type="match status" value="1"/>
</dbReference>
<dbReference type="PRINTS" id="PR00759">
    <property type="entry name" value="BASICPTASE"/>
</dbReference>
<dbReference type="InterPro" id="IPR020901">
    <property type="entry name" value="Prtase_inh_Kunz-CS"/>
</dbReference>
<dbReference type="EMBL" id="APAU02000018">
    <property type="protein sequence ID" value="EUB61666.1"/>
    <property type="molecule type" value="Genomic_DNA"/>
</dbReference>
<dbReference type="PROSITE" id="PS00280">
    <property type="entry name" value="BPTI_KUNITZ_1"/>
    <property type="match status" value="1"/>
</dbReference>
<proteinExistence type="predicted"/>
<evidence type="ECO:0000313" key="6">
    <source>
        <dbReference type="Proteomes" id="UP000019149"/>
    </source>
</evidence>
<evidence type="ECO:0000259" key="4">
    <source>
        <dbReference type="PROSITE" id="PS50279"/>
    </source>
</evidence>
<gene>
    <name evidence="5" type="ORF">EGR_03480</name>
</gene>
<name>W6UKH4_ECHGR</name>
<dbReference type="OMA" id="AENECET"/>
<dbReference type="STRING" id="6210.W6UKH4"/>
<dbReference type="SMART" id="SM00131">
    <property type="entry name" value="KU"/>
    <property type="match status" value="1"/>
</dbReference>
<dbReference type="InterPro" id="IPR050098">
    <property type="entry name" value="TFPI/VKTCI-like"/>
</dbReference>
<dbReference type="PANTHER" id="PTHR10083">
    <property type="entry name" value="KUNITZ-TYPE PROTEASE INHIBITOR-RELATED"/>
    <property type="match status" value="1"/>
</dbReference>
<dbReference type="GO" id="GO:0006508">
    <property type="term" value="P:proteolysis"/>
    <property type="evidence" value="ECO:0007669"/>
    <property type="project" value="UniProtKB-KW"/>
</dbReference>
<evidence type="ECO:0000313" key="5">
    <source>
        <dbReference type="EMBL" id="EUB61666.1"/>
    </source>
</evidence>
<dbReference type="AlphaFoldDB" id="W6UKH4"/>
<accession>W6UKH4</accession>
<dbReference type="Pfam" id="PF00014">
    <property type="entry name" value="Kunitz_BPTI"/>
    <property type="match status" value="1"/>
</dbReference>
<keyword evidence="2" id="KW-1015">Disulfide bond</keyword>
<dbReference type="OrthoDB" id="4473401at2759"/>
<keyword evidence="1" id="KW-0646">Protease inhibitor</keyword>
<organism evidence="5 6">
    <name type="scientific">Echinococcus granulosus</name>
    <name type="common">Hydatid tapeworm</name>
    <dbReference type="NCBI Taxonomy" id="6210"/>
    <lineage>
        <taxon>Eukaryota</taxon>
        <taxon>Metazoa</taxon>
        <taxon>Spiralia</taxon>
        <taxon>Lophotrochozoa</taxon>
        <taxon>Platyhelminthes</taxon>
        <taxon>Cestoda</taxon>
        <taxon>Eucestoda</taxon>
        <taxon>Cyclophyllidea</taxon>
        <taxon>Taeniidae</taxon>
        <taxon>Echinococcus</taxon>
        <taxon>Echinococcus granulosus group</taxon>
    </lineage>
</organism>
<sequence>MWWYVAFILPFANFLSLANAMANSFSSVCFLPKSTGPCRGRIKRFFFDSEAGKCAEFIYGGCMGNANNFFTMEECVSTCTNMVYDKRS</sequence>
<protein>
    <submittedName>
        <fullName evidence="5">Four-domain proteases inhibitor</fullName>
    </submittedName>
</protein>
<dbReference type="RefSeq" id="XP_024352862.1">
    <property type="nucleotide sequence ID" value="XM_024492729.1"/>
</dbReference>
<evidence type="ECO:0000256" key="2">
    <source>
        <dbReference type="ARBA" id="ARBA00023157"/>
    </source>
</evidence>
<dbReference type="InterPro" id="IPR002223">
    <property type="entry name" value="Kunitz_BPTI"/>
</dbReference>
<feature type="signal peptide" evidence="3">
    <location>
        <begin position="1"/>
        <end position="20"/>
    </location>
</feature>